<reference evidence="1 2" key="1">
    <citation type="journal article" date="2022" name="bioRxiv">
        <title>Genomics of Preaxostyla Flagellates Illuminates Evolutionary Transitions and the Path Towards Mitochondrial Loss.</title>
        <authorList>
            <person name="Novak L.V.F."/>
            <person name="Treitli S.C."/>
            <person name="Pyrih J."/>
            <person name="Halakuc P."/>
            <person name="Pipaliya S.V."/>
            <person name="Vacek V."/>
            <person name="Brzon O."/>
            <person name="Soukal P."/>
            <person name="Eme L."/>
            <person name="Dacks J.B."/>
            <person name="Karnkowska A."/>
            <person name="Elias M."/>
            <person name="Hampl V."/>
        </authorList>
    </citation>
    <scope>NUCLEOTIDE SEQUENCE [LARGE SCALE GENOMIC DNA]</scope>
    <source>
        <strain evidence="1">NAU3</strain>
        <tissue evidence="1">Gut</tissue>
    </source>
</reference>
<sequence>MKDKPKFWPSLEDKAASFLEQISLRSEKDVDSFVFGIVPSSQIESSSDFLESVIRLISLPNQRIVRASLGLVWSIIKYSSQNTRLRLAKEDLITQLVSRLHPLTPSFDNVADFPSHLISIINPLIWLSTRGIPPQLGISPSDEQQTVHETFLNQVLRPSEGYLQHLCSIRYSLLDGRHSTQFMHLLVTLLKICPSHEPTMNFVLTLPVLLTIPSAMTFVDDDGSTVVFLEFVVNSQKGRDWKVGTMLPQWNICLRCRHVCTL</sequence>
<comment type="caution">
    <text evidence="1">The sequence shown here is derived from an EMBL/GenBank/DDBJ whole genome shotgun (WGS) entry which is preliminary data.</text>
</comment>
<name>A0ABQ9WNJ7_9EUKA</name>
<accession>A0ABQ9WNJ7</accession>
<dbReference type="EMBL" id="JARBJD010000557">
    <property type="protein sequence ID" value="KAK2941061.1"/>
    <property type="molecule type" value="Genomic_DNA"/>
</dbReference>
<organism evidence="1 2">
    <name type="scientific">Blattamonas nauphoetae</name>
    <dbReference type="NCBI Taxonomy" id="2049346"/>
    <lineage>
        <taxon>Eukaryota</taxon>
        <taxon>Metamonada</taxon>
        <taxon>Preaxostyla</taxon>
        <taxon>Oxymonadida</taxon>
        <taxon>Blattamonas</taxon>
    </lineage>
</organism>
<evidence type="ECO:0000313" key="2">
    <source>
        <dbReference type="Proteomes" id="UP001281761"/>
    </source>
</evidence>
<dbReference type="Proteomes" id="UP001281761">
    <property type="component" value="Unassembled WGS sequence"/>
</dbReference>
<keyword evidence="2" id="KW-1185">Reference proteome</keyword>
<evidence type="ECO:0000313" key="1">
    <source>
        <dbReference type="EMBL" id="KAK2941061.1"/>
    </source>
</evidence>
<gene>
    <name evidence="1" type="ORF">BLNAU_24028</name>
</gene>
<protein>
    <submittedName>
        <fullName evidence="1">Uncharacterized protein</fullName>
    </submittedName>
</protein>
<proteinExistence type="predicted"/>